<evidence type="ECO:0000256" key="5">
    <source>
        <dbReference type="HAMAP-Rule" id="MF_00235"/>
    </source>
</evidence>
<dbReference type="GO" id="GO:0004017">
    <property type="term" value="F:AMP kinase activity"/>
    <property type="evidence" value="ECO:0007669"/>
    <property type="project" value="UniProtKB-EC"/>
</dbReference>
<gene>
    <name evidence="5" type="primary">adk</name>
    <name evidence="8" type="ORF">NDI38_06725</name>
</gene>
<dbReference type="Pfam" id="PF00406">
    <property type="entry name" value="ADK"/>
    <property type="match status" value="1"/>
</dbReference>
<dbReference type="EC" id="2.7.4.3" evidence="5 7"/>
<evidence type="ECO:0000256" key="1">
    <source>
        <dbReference type="ARBA" id="ARBA00022679"/>
    </source>
</evidence>
<comment type="caution">
    <text evidence="8">The sequence shown here is derived from an EMBL/GenBank/DDBJ whole genome shotgun (WGS) entry which is preliminary data.</text>
</comment>
<feature type="binding site" evidence="5">
    <location>
        <begin position="85"/>
        <end position="88"/>
    </location>
    <ligand>
        <name>AMP</name>
        <dbReference type="ChEBI" id="CHEBI:456215"/>
    </ligand>
</feature>
<feature type="binding site" evidence="5">
    <location>
        <position position="168"/>
    </location>
    <ligand>
        <name>ATP</name>
        <dbReference type="ChEBI" id="CHEBI:30616"/>
    </ligand>
</feature>
<dbReference type="SUPFAM" id="SSF52540">
    <property type="entry name" value="P-loop containing nucleoside triphosphate hydrolases"/>
    <property type="match status" value="1"/>
</dbReference>
<comment type="catalytic activity">
    <reaction evidence="5 7">
        <text>AMP + ATP = 2 ADP</text>
        <dbReference type="Rhea" id="RHEA:12973"/>
        <dbReference type="ChEBI" id="CHEBI:30616"/>
        <dbReference type="ChEBI" id="CHEBI:456215"/>
        <dbReference type="ChEBI" id="CHEBI:456216"/>
        <dbReference type="EC" id="2.7.4.3"/>
    </reaction>
</comment>
<protein>
    <recommendedName>
        <fullName evidence="5 7">Adenylate kinase</fullName>
        <shortName evidence="5">AK</shortName>
        <ecNumber evidence="5 7">2.7.4.3</ecNumber>
    </recommendedName>
    <alternativeName>
        <fullName evidence="5">ATP-AMP transphosphorylase</fullName>
    </alternativeName>
    <alternativeName>
        <fullName evidence="5">ATP:AMP phosphotransferase</fullName>
    </alternativeName>
    <alternativeName>
        <fullName evidence="5">Adenylate monophosphate kinase</fullName>
    </alternativeName>
</protein>
<keyword evidence="1 5" id="KW-0808">Transferase</keyword>
<feature type="binding site" evidence="5">
    <location>
        <position position="129"/>
    </location>
    <ligand>
        <name>AMP</name>
        <dbReference type="ChEBI" id="CHEBI:456215"/>
    </ligand>
</feature>
<keyword evidence="9" id="KW-1185">Reference proteome</keyword>
<keyword evidence="2 5" id="KW-0545">Nucleotide biosynthesis</keyword>
<feature type="binding site" evidence="5">
    <location>
        <begin position="57"/>
        <end position="59"/>
    </location>
    <ligand>
        <name>AMP</name>
        <dbReference type="ChEBI" id="CHEBI:456215"/>
    </ligand>
</feature>
<proteinExistence type="inferred from homology"/>
<organism evidence="8 9">
    <name type="scientific">Stenomitos frigidus AS-A4</name>
    <dbReference type="NCBI Taxonomy" id="2933935"/>
    <lineage>
        <taxon>Bacteria</taxon>
        <taxon>Bacillati</taxon>
        <taxon>Cyanobacteriota</taxon>
        <taxon>Cyanophyceae</taxon>
        <taxon>Leptolyngbyales</taxon>
        <taxon>Leptolyngbyaceae</taxon>
        <taxon>Stenomitos</taxon>
    </lineage>
</organism>
<evidence type="ECO:0000256" key="7">
    <source>
        <dbReference type="RuleBase" id="RU003331"/>
    </source>
</evidence>
<keyword evidence="5 7" id="KW-0067">ATP-binding</keyword>
<comment type="domain">
    <text evidence="5">Consists of three domains, a large central CORE domain and two small peripheral domains, NMPbind and LID, which undergo movements during catalysis. The LID domain closes over the site of phosphoryl transfer upon ATP binding. Assembling and dissambling the active center during each catalytic cycle provides an effective means to prevent ATP hydrolysis.</text>
</comment>
<evidence type="ECO:0000256" key="3">
    <source>
        <dbReference type="ARBA" id="ARBA00022741"/>
    </source>
</evidence>
<evidence type="ECO:0000256" key="2">
    <source>
        <dbReference type="ARBA" id="ARBA00022727"/>
    </source>
</evidence>
<comment type="pathway">
    <text evidence="5">Purine metabolism; AMP biosynthesis via salvage pathway; AMP from ADP: step 1/1.</text>
</comment>
<dbReference type="InterPro" id="IPR027417">
    <property type="entry name" value="P-loop_NTPase"/>
</dbReference>
<dbReference type="NCBIfam" id="NF011104">
    <property type="entry name" value="PRK14531.1"/>
    <property type="match status" value="1"/>
</dbReference>
<dbReference type="CDD" id="cd01428">
    <property type="entry name" value="ADK"/>
    <property type="match status" value="1"/>
</dbReference>
<dbReference type="EMBL" id="JAMPLM010000004">
    <property type="protein sequence ID" value="MEP1058130.1"/>
    <property type="molecule type" value="Genomic_DNA"/>
</dbReference>
<dbReference type="PRINTS" id="PR00094">
    <property type="entry name" value="ADENYLTKNASE"/>
</dbReference>
<dbReference type="NCBIfam" id="NF001381">
    <property type="entry name" value="PRK00279.1-3"/>
    <property type="match status" value="1"/>
</dbReference>
<feature type="binding site" evidence="5">
    <location>
        <position position="36"/>
    </location>
    <ligand>
        <name>AMP</name>
        <dbReference type="ChEBI" id="CHEBI:456215"/>
    </ligand>
</feature>
<comment type="subcellular location">
    <subcellularLocation>
        <location evidence="5 7">Cytoplasm</location>
    </subcellularLocation>
</comment>
<comment type="similarity">
    <text evidence="5 6">Belongs to the adenylate kinase family.</text>
</comment>
<evidence type="ECO:0000256" key="4">
    <source>
        <dbReference type="ARBA" id="ARBA00022777"/>
    </source>
</evidence>
<feature type="binding site" evidence="5">
    <location>
        <begin position="10"/>
        <end position="15"/>
    </location>
    <ligand>
        <name>ATP</name>
        <dbReference type="ChEBI" id="CHEBI:30616"/>
    </ligand>
</feature>
<comment type="subunit">
    <text evidence="5 7">Monomer.</text>
</comment>
<name>A0ABV0KG08_9CYAN</name>
<dbReference type="PANTHER" id="PTHR23359">
    <property type="entry name" value="NUCLEOTIDE KINASE"/>
    <property type="match status" value="1"/>
</dbReference>
<feature type="region of interest" description="NMP" evidence="5">
    <location>
        <begin position="30"/>
        <end position="59"/>
    </location>
</feature>
<feature type="binding site" evidence="5">
    <location>
        <position position="140"/>
    </location>
    <ligand>
        <name>AMP</name>
        <dbReference type="ChEBI" id="CHEBI:456215"/>
    </ligand>
</feature>
<evidence type="ECO:0000313" key="8">
    <source>
        <dbReference type="EMBL" id="MEP1058130.1"/>
    </source>
</evidence>
<dbReference type="NCBIfam" id="NF011100">
    <property type="entry name" value="PRK14527.1"/>
    <property type="match status" value="1"/>
</dbReference>
<dbReference type="HAMAP" id="MF_00235">
    <property type="entry name" value="Adenylate_kinase_Adk"/>
    <property type="match status" value="1"/>
</dbReference>
<dbReference type="Gene3D" id="3.40.50.300">
    <property type="entry name" value="P-loop containing nucleotide triphosphate hydrolases"/>
    <property type="match status" value="1"/>
</dbReference>
<comment type="function">
    <text evidence="5">Catalyzes the reversible transfer of the terminal phosphate group between ATP and AMP. Plays an important role in cellular energy homeostasis and in adenine nucleotide metabolism.</text>
</comment>
<dbReference type="RefSeq" id="WP_190454636.1">
    <property type="nucleotide sequence ID" value="NZ_JAMPLM010000004.1"/>
</dbReference>
<evidence type="ECO:0000256" key="6">
    <source>
        <dbReference type="RuleBase" id="RU003330"/>
    </source>
</evidence>
<keyword evidence="3 5" id="KW-0547">Nucleotide-binding</keyword>
<feature type="binding site" evidence="5">
    <location>
        <position position="31"/>
    </location>
    <ligand>
        <name>AMP</name>
        <dbReference type="ChEBI" id="CHEBI:456215"/>
    </ligand>
</feature>
<comment type="caution">
    <text evidence="5">Lacks conserved residue(s) required for the propagation of feature annotation.</text>
</comment>
<accession>A0ABV0KG08</accession>
<feature type="binding site" evidence="5">
    <location>
        <position position="127"/>
    </location>
    <ligand>
        <name>ATP</name>
        <dbReference type="ChEBI" id="CHEBI:30616"/>
    </ligand>
</feature>
<keyword evidence="5" id="KW-0963">Cytoplasm</keyword>
<dbReference type="Proteomes" id="UP001476950">
    <property type="component" value="Unassembled WGS sequence"/>
</dbReference>
<keyword evidence="4 5" id="KW-0418">Kinase</keyword>
<evidence type="ECO:0000313" key="9">
    <source>
        <dbReference type="Proteomes" id="UP001476950"/>
    </source>
</evidence>
<feature type="binding site" evidence="5">
    <location>
        <position position="92"/>
    </location>
    <ligand>
        <name>AMP</name>
        <dbReference type="ChEBI" id="CHEBI:456215"/>
    </ligand>
</feature>
<reference evidence="8 9" key="1">
    <citation type="submission" date="2022-04" db="EMBL/GenBank/DDBJ databases">
        <title>Positive selection, recombination, and allopatry shape intraspecific diversity of widespread and dominant cyanobacteria.</title>
        <authorList>
            <person name="Wei J."/>
            <person name="Shu W."/>
            <person name="Hu C."/>
        </authorList>
    </citation>
    <scope>NUCLEOTIDE SEQUENCE [LARGE SCALE GENOMIC DNA]</scope>
    <source>
        <strain evidence="8 9">AS-A4</strain>
    </source>
</reference>
<dbReference type="InterPro" id="IPR000850">
    <property type="entry name" value="Adenylat/UMP-CMP_kin"/>
</dbReference>
<sequence>MKLVILGGPGAGKGTQAEQLCQSLGITGISTGDILRSAVAAQTELGKQVQTQVEQGELVSDNSMIDLIRQRLLQPDVAQGWLLEGYPRTAFQAEELDFLLDTLDQQLDFAILLQVPDSVLVSRSLTRARTDDTLEAIQRRITLFHECTTPLLEYYAMRDRLLKVDGNQALAQVQQAIVQQLKPQ</sequence>